<dbReference type="Gene3D" id="3.10.129.10">
    <property type="entry name" value="Hotdog Thioesterase"/>
    <property type="match status" value="1"/>
</dbReference>
<dbReference type="InterPro" id="IPR029069">
    <property type="entry name" value="HotDog_dom_sf"/>
</dbReference>
<accession>A0A517ZV39</accession>
<proteinExistence type="predicted"/>
<protein>
    <submittedName>
        <fullName evidence="2">3-hydroxyacyl-[acyl-carrier-protein] dehydratase FabZ</fullName>
        <ecNumber evidence="2">4.2.1.59</ecNumber>
    </submittedName>
</protein>
<dbReference type="EMBL" id="CP036276">
    <property type="protein sequence ID" value="QDU46352.1"/>
    <property type="molecule type" value="Genomic_DNA"/>
</dbReference>
<dbReference type="KEGG" id="sdyn:Mal52_48710"/>
<sequence>MDSSEIEKLIPHRDPFLWIDHVTEITETGIRATKVIDPALDVFRGHYPHFPVLPGVLILEACFQAGAIFISRTAEIDAGMVPVVTRVNNVKFRQMVRPGDTLDIEAELTERLSNAYFFTAKATVAGKVAARVEFACAEAPAE</sequence>
<evidence type="ECO:0000313" key="2">
    <source>
        <dbReference type="EMBL" id="QDU46352.1"/>
    </source>
</evidence>
<organism evidence="2 3">
    <name type="scientific">Symmachiella dynata</name>
    <dbReference type="NCBI Taxonomy" id="2527995"/>
    <lineage>
        <taxon>Bacteria</taxon>
        <taxon>Pseudomonadati</taxon>
        <taxon>Planctomycetota</taxon>
        <taxon>Planctomycetia</taxon>
        <taxon>Planctomycetales</taxon>
        <taxon>Planctomycetaceae</taxon>
        <taxon>Symmachiella</taxon>
    </lineage>
</organism>
<dbReference type="OrthoDB" id="9772788at2"/>
<dbReference type="Pfam" id="PF07977">
    <property type="entry name" value="FabA"/>
    <property type="match status" value="1"/>
</dbReference>
<keyword evidence="3" id="KW-1185">Reference proteome</keyword>
<dbReference type="InterPro" id="IPR013114">
    <property type="entry name" value="FabA_FabZ"/>
</dbReference>
<dbReference type="CDD" id="cd01288">
    <property type="entry name" value="FabZ"/>
    <property type="match status" value="1"/>
</dbReference>
<dbReference type="AlphaFoldDB" id="A0A517ZV39"/>
<dbReference type="PANTHER" id="PTHR30272:SF1">
    <property type="entry name" value="3-HYDROXYACYL-[ACYL-CARRIER-PROTEIN] DEHYDRATASE"/>
    <property type="match status" value="1"/>
</dbReference>
<evidence type="ECO:0000313" key="3">
    <source>
        <dbReference type="Proteomes" id="UP000319383"/>
    </source>
</evidence>
<dbReference type="SUPFAM" id="SSF54637">
    <property type="entry name" value="Thioesterase/thiol ester dehydrase-isomerase"/>
    <property type="match status" value="1"/>
</dbReference>
<dbReference type="NCBIfam" id="NF000582">
    <property type="entry name" value="PRK00006.1"/>
    <property type="match status" value="1"/>
</dbReference>
<reference evidence="2 3" key="1">
    <citation type="submission" date="2019-02" db="EMBL/GenBank/DDBJ databases">
        <title>Deep-cultivation of Planctomycetes and their phenomic and genomic characterization uncovers novel biology.</title>
        <authorList>
            <person name="Wiegand S."/>
            <person name="Jogler M."/>
            <person name="Boedeker C."/>
            <person name="Pinto D."/>
            <person name="Vollmers J."/>
            <person name="Rivas-Marin E."/>
            <person name="Kohn T."/>
            <person name="Peeters S.H."/>
            <person name="Heuer A."/>
            <person name="Rast P."/>
            <person name="Oberbeckmann S."/>
            <person name="Bunk B."/>
            <person name="Jeske O."/>
            <person name="Meyerdierks A."/>
            <person name="Storesund J.E."/>
            <person name="Kallscheuer N."/>
            <person name="Luecker S."/>
            <person name="Lage O.M."/>
            <person name="Pohl T."/>
            <person name="Merkel B.J."/>
            <person name="Hornburger P."/>
            <person name="Mueller R.-W."/>
            <person name="Bruemmer F."/>
            <person name="Labrenz M."/>
            <person name="Spormann A.M."/>
            <person name="Op den Camp H."/>
            <person name="Overmann J."/>
            <person name="Amann R."/>
            <person name="Jetten M.S.M."/>
            <person name="Mascher T."/>
            <person name="Medema M.H."/>
            <person name="Devos D.P."/>
            <person name="Kaster A.-K."/>
            <person name="Ovreas L."/>
            <person name="Rohde M."/>
            <person name="Galperin M.Y."/>
            <person name="Jogler C."/>
        </authorList>
    </citation>
    <scope>NUCLEOTIDE SEQUENCE [LARGE SCALE GENOMIC DNA]</scope>
    <source>
        <strain evidence="2 3">Mal52</strain>
    </source>
</reference>
<gene>
    <name evidence="2" type="primary">fabZ_2</name>
    <name evidence="2" type="ORF">Mal52_48710</name>
</gene>
<dbReference type="PANTHER" id="PTHR30272">
    <property type="entry name" value="3-HYDROXYACYL-[ACYL-CARRIER-PROTEIN] DEHYDRATASE"/>
    <property type="match status" value="1"/>
</dbReference>
<dbReference type="Proteomes" id="UP000319383">
    <property type="component" value="Chromosome"/>
</dbReference>
<evidence type="ECO:0000256" key="1">
    <source>
        <dbReference type="ARBA" id="ARBA00023239"/>
    </source>
</evidence>
<dbReference type="RefSeq" id="WP_145378876.1">
    <property type="nucleotide sequence ID" value="NZ_CAXBED010000229.1"/>
</dbReference>
<name>A0A517ZV39_9PLAN</name>
<dbReference type="GO" id="GO:0019171">
    <property type="term" value="F:(3R)-hydroxyacyl-[acyl-carrier-protein] dehydratase activity"/>
    <property type="evidence" value="ECO:0007669"/>
    <property type="project" value="UniProtKB-EC"/>
</dbReference>
<keyword evidence="1 2" id="KW-0456">Lyase</keyword>
<dbReference type="EC" id="4.2.1.59" evidence="2"/>